<evidence type="ECO:0000313" key="1">
    <source>
        <dbReference type="EMBL" id="CDM29713.1"/>
    </source>
</evidence>
<dbReference type="EMBL" id="HG792015">
    <property type="protein sequence ID" value="CDM29713.1"/>
    <property type="molecule type" value="Genomic_DNA"/>
</dbReference>
<dbReference type="AlphaFoldDB" id="W6PZM5"/>
<dbReference type="OrthoDB" id="3868412at2759"/>
<proteinExistence type="predicted"/>
<accession>W6PZM5</accession>
<protein>
    <submittedName>
        <fullName evidence="1">Genomic scaffold, ProqFM164S01</fullName>
    </submittedName>
</protein>
<dbReference type="Proteomes" id="UP000030686">
    <property type="component" value="Unassembled WGS sequence"/>
</dbReference>
<gene>
    <name evidence="1" type="ORF">PROQFM164_S01g003525</name>
</gene>
<name>W6PZM5_PENRF</name>
<reference evidence="1" key="1">
    <citation type="journal article" date="2014" name="Nat. Commun.">
        <title>Multiple recent horizontal transfers of a large genomic region in cheese making fungi.</title>
        <authorList>
            <person name="Cheeseman K."/>
            <person name="Ropars J."/>
            <person name="Renault P."/>
            <person name="Dupont J."/>
            <person name="Gouzy J."/>
            <person name="Branca A."/>
            <person name="Abraham A.L."/>
            <person name="Ceppi M."/>
            <person name="Conseiller E."/>
            <person name="Debuchy R."/>
            <person name="Malagnac F."/>
            <person name="Goarin A."/>
            <person name="Silar P."/>
            <person name="Lacoste S."/>
            <person name="Sallet E."/>
            <person name="Bensimon A."/>
            <person name="Giraud T."/>
            <person name="Brygoo Y."/>
        </authorList>
    </citation>
    <scope>NUCLEOTIDE SEQUENCE [LARGE SCALE GENOMIC DNA]</scope>
    <source>
        <strain evidence="1">FM164</strain>
    </source>
</reference>
<evidence type="ECO:0000313" key="2">
    <source>
        <dbReference type="Proteomes" id="UP000030686"/>
    </source>
</evidence>
<keyword evidence="2" id="KW-1185">Reference proteome</keyword>
<sequence length="54" mass="6205">MNPLILLGRAFLQLKRERVWKIGLPVRSAVLKPHTSNQSIIQYAFPLEAAMKPY</sequence>
<organism evidence="1 2">
    <name type="scientific">Penicillium roqueforti (strain FM164)</name>
    <dbReference type="NCBI Taxonomy" id="1365484"/>
    <lineage>
        <taxon>Eukaryota</taxon>
        <taxon>Fungi</taxon>
        <taxon>Dikarya</taxon>
        <taxon>Ascomycota</taxon>
        <taxon>Pezizomycotina</taxon>
        <taxon>Eurotiomycetes</taxon>
        <taxon>Eurotiomycetidae</taxon>
        <taxon>Eurotiales</taxon>
        <taxon>Aspergillaceae</taxon>
        <taxon>Penicillium</taxon>
    </lineage>
</organism>